<name>A0A2G5ULY2_9PELO</name>
<evidence type="ECO:0000313" key="1">
    <source>
        <dbReference type="EMBL" id="PIC40528.1"/>
    </source>
</evidence>
<dbReference type="EMBL" id="PDUG01000003">
    <property type="protein sequence ID" value="PIC40528.1"/>
    <property type="molecule type" value="Genomic_DNA"/>
</dbReference>
<organism evidence="1 2">
    <name type="scientific">Caenorhabditis nigoni</name>
    <dbReference type="NCBI Taxonomy" id="1611254"/>
    <lineage>
        <taxon>Eukaryota</taxon>
        <taxon>Metazoa</taxon>
        <taxon>Ecdysozoa</taxon>
        <taxon>Nematoda</taxon>
        <taxon>Chromadorea</taxon>
        <taxon>Rhabditida</taxon>
        <taxon>Rhabditina</taxon>
        <taxon>Rhabditomorpha</taxon>
        <taxon>Rhabditoidea</taxon>
        <taxon>Rhabditidae</taxon>
        <taxon>Peloderinae</taxon>
        <taxon>Caenorhabditis</taxon>
    </lineage>
</organism>
<reference evidence="2" key="1">
    <citation type="submission" date="2017-10" db="EMBL/GenBank/DDBJ databases">
        <title>Rapid genome shrinkage in a self-fertile nematode reveals novel sperm competition proteins.</title>
        <authorList>
            <person name="Yin D."/>
            <person name="Schwarz E.M."/>
            <person name="Thomas C.G."/>
            <person name="Felde R.L."/>
            <person name="Korf I.F."/>
            <person name="Cutter A.D."/>
            <person name="Schartner C.M."/>
            <person name="Ralston E.J."/>
            <person name="Meyer B.J."/>
            <person name="Haag E.S."/>
        </authorList>
    </citation>
    <scope>NUCLEOTIDE SEQUENCE [LARGE SCALE GENOMIC DNA]</scope>
    <source>
        <strain evidence="2">JU1422</strain>
    </source>
</reference>
<dbReference type="AlphaFoldDB" id="A0A2G5ULY2"/>
<accession>A0A2G5ULY2</accession>
<protein>
    <submittedName>
        <fullName evidence="1">Uncharacterized protein</fullName>
    </submittedName>
</protein>
<gene>
    <name evidence="1" type="primary">Cnig_chr_III.g11837</name>
    <name evidence="1" type="ORF">B9Z55_011837</name>
</gene>
<keyword evidence="2" id="KW-1185">Reference proteome</keyword>
<comment type="caution">
    <text evidence="1">The sequence shown here is derived from an EMBL/GenBank/DDBJ whole genome shotgun (WGS) entry which is preliminary data.</text>
</comment>
<dbReference type="Proteomes" id="UP000230233">
    <property type="component" value="Chromosome III"/>
</dbReference>
<sequence length="95" mass="10582">MEEWMANGGSTWQAGSWMEDLGDRGSLRFASVGTMWIGVRRWENAENELLLLALGIQKATSSTRIHKEGQCGITEDLQDSRDARRGIGKDLRTNG</sequence>
<proteinExistence type="predicted"/>
<evidence type="ECO:0000313" key="2">
    <source>
        <dbReference type="Proteomes" id="UP000230233"/>
    </source>
</evidence>